<comment type="caution">
    <text evidence="1">The sequence shown here is derived from an EMBL/GenBank/DDBJ whole genome shotgun (WGS) entry which is preliminary data.</text>
</comment>
<dbReference type="AlphaFoldDB" id="A0AA39J8Q2"/>
<dbReference type="Proteomes" id="UP001175226">
    <property type="component" value="Unassembled WGS sequence"/>
</dbReference>
<evidence type="ECO:0000313" key="1">
    <source>
        <dbReference type="EMBL" id="KAK0436288.1"/>
    </source>
</evidence>
<dbReference type="EMBL" id="JAUEPT010000056">
    <property type="protein sequence ID" value="KAK0436288.1"/>
    <property type="molecule type" value="Genomic_DNA"/>
</dbReference>
<gene>
    <name evidence="1" type="ORF">EV421DRAFT_1981386</name>
</gene>
<proteinExistence type="predicted"/>
<sequence length="96" mass="11014">MSTAPTRLLFVPPSGPQAHLHRWSLVFFTRPGDFVILRASVENGPLIADAVRNTPEKIFEKGQTAKEWFSRRDKYQRVNNRLGTETWKVSRGTESE</sequence>
<reference evidence="1" key="1">
    <citation type="submission" date="2023-06" db="EMBL/GenBank/DDBJ databases">
        <authorList>
            <consortium name="Lawrence Berkeley National Laboratory"/>
            <person name="Ahrendt S."/>
            <person name="Sahu N."/>
            <person name="Indic B."/>
            <person name="Wong-Bajracharya J."/>
            <person name="Merenyi Z."/>
            <person name="Ke H.-M."/>
            <person name="Monk M."/>
            <person name="Kocsube S."/>
            <person name="Drula E."/>
            <person name="Lipzen A."/>
            <person name="Balint B."/>
            <person name="Henrissat B."/>
            <person name="Andreopoulos B."/>
            <person name="Martin F.M."/>
            <person name="Harder C.B."/>
            <person name="Rigling D."/>
            <person name="Ford K.L."/>
            <person name="Foster G.D."/>
            <person name="Pangilinan J."/>
            <person name="Papanicolaou A."/>
            <person name="Barry K."/>
            <person name="LaButti K."/>
            <person name="Viragh M."/>
            <person name="Koriabine M."/>
            <person name="Yan M."/>
            <person name="Riley R."/>
            <person name="Champramary S."/>
            <person name="Plett K.L."/>
            <person name="Tsai I.J."/>
            <person name="Slot J."/>
            <person name="Sipos G."/>
            <person name="Plett J."/>
            <person name="Nagy L.G."/>
            <person name="Grigoriev I.V."/>
        </authorList>
    </citation>
    <scope>NUCLEOTIDE SEQUENCE</scope>
    <source>
        <strain evidence="1">FPL87.14</strain>
    </source>
</reference>
<keyword evidence="2" id="KW-1185">Reference proteome</keyword>
<evidence type="ECO:0000313" key="2">
    <source>
        <dbReference type="Proteomes" id="UP001175226"/>
    </source>
</evidence>
<protein>
    <submittedName>
        <fullName evidence="1">Uncharacterized protein</fullName>
    </submittedName>
</protein>
<accession>A0AA39J8Q2</accession>
<organism evidence="1 2">
    <name type="scientific">Armillaria borealis</name>
    <dbReference type="NCBI Taxonomy" id="47425"/>
    <lineage>
        <taxon>Eukaryota</taxon>
        <taxon>Fungi</taxon>
        <taxon>Dikarya</taxon>
        <taxon>Basidiomycota</taxon>
        <taxon>Agaricomycotina</taxon>
        <taxon>Agaricomycetes</taxon>
        <taxon>Agaricomycetidae</taxon>
        <taxon>Agaricales</taxon>
        <taxon>Marasmiineae</taxon>
        <taxon>Physalacriaceae</taxon>
        <taxon>Armillaria</taxon>
    </lineage>
</organism>
<name>A0AA39J8Q2_9AGAR</name>